<dbReference type="EMBL" id="KL596905">
    <property type="protein sequence ID" value="KER22334.1"/>
    <property type="molecule type" value="Genomic_DNA"/>
</dbReference>
<gene>
    <name evidence="1" type="ORF">T265_09552</name>
</gene>
<sequence>MIFEILRYIFIKQTTHKDCKLSKLIASHDPYTNVFSVYSKATFENLEIKLLIKETTHKFAENSSIARDRFRHCWGSSGRHSPRVSVNLM</sequence>
<reference evidence="1 2" key="1">
    <citation type="submission" date="2013-11" db="EMBL/GenBank/DDBJ databases">
        <title>Opisthorchis viverrini - life in the bile duct.</title>
        <authorList>
            <person name="Young N.D."/>
            <person name="Nagarajan N."/>
            <person name="Lin S.J."/>
            <person name="Korhonen P.K."/>
            <person name="Jex A.R."/>
            <person name="Hall R.S."/>
            <person name="Safavi-Hemami H."/>
            <person name="Kaewkong W."/>
            <person name="Bertrand D."/>
            <person name="Gao S."/>
            <person name="Seet Q."/>
            <person name="Wongkham S."/>
            <person name="Teh B.T."/>
            <person name="Wongkham C."/>
            <person name="Intapan P.M."/>
            <person name="Maleewong W."/>
            <person name="Yang X."/>
            <person name="Hu M."/>
            <person name="Wang Z."/>
            <person name="Hofmann A."/>
            <person name="Sternberg P.W."/>
            <person name="Tan P."/>
            <person name="Wang J."/>
            <person name="Gasser R.B."/>
        </authorList>
    </citation>
    <scope>NUCLEOTIDE SEQUENCE [LARGE SCALE GENOMIC DNA]</scope>
</reference>
<evidence type="ECO:0000313" key="1">
    <source>
        <dbReference type="EMBL" id="KER22334.1"/>
    </source>
</evidence>
<dbReference type="KEGG" id="ovi:T265_09552"/>
<dbReference type="CTD" id="20323721"/>
<proteinExistence type="predicted"/>
<dbReference type="GeneID" id="20323721"/>
<organism evidence="1 2">
    <name type="scientific">Opisthorchis viverrini</name>
    <name type="common">Southeast Asian liver fluke</name>
    <dbReference type="NCBI Taxonomy" id="6198"/>
    <lineage>
        <taxon>Eukaryota</taxon>
        <taxon>Metazoa</taxon>
        <taxon>Spiralia</taxon>
        <taxon>Lophotrochozoa</taxon>
        <taxon>Platyhelminthes</taxon>
        <taxon>Trematoda</taxon>
        <taxon>Digenea</taxon>
        <taxon>Opisthorchiida</taxon>
        <taxon>Opisthorchiata</taxon>
        <taxon>Opisthorchiidae</taxon>
        <taxon>Opisthorchis</taxon>
    </lineage>
</organism>
<dbReference type="Proteomes" id="UP000054324">
    <property type="component" value="Unassembled WGS sequence"/>
</dbReference>
<dbReference type="RefSeq" id="XP_009173921.1">
    <property type="nucleotide sequence ID" value="XM_009175657.1"/>
</dbReference>
<keyword evidence="2" id="KW-1185">Reference proteome</keyword>
<accession>A0A075A4J5</accession>
<dbReference type="OrthoDB" id="39497at2759"/>
<protein>
    <submittedName>
        <fullName evidence="1">Uncharacterized protein</fullName>
    </submittedName>
</protein>
<evidence type="ECO:0000313" key="2">
    <source>
        <dbReference type="Proteomes" id="UP000054324"/>
    </source>
</evidence>
<dbReference type="AlphaFoldDB" id="A0A075A4J5"/>
<name>A0A075A4J5_OPIVI</name>